<evidence type="ECO:0000313" key="8">
    <source>
        <dbReference type="Proteomes" id="UP001139125"/>
    </source>
</evidence>
<dbReference type="GO" id="GO:0030694">
    <property type="term" value="C:bacterial-type flagellum basal body, rod"/>
    <property type="evidence" value="ECO:0007669"/>
    <property type="project" value="InterPro"/>
</dbReference>
<keyword evidence="8" id="KW-1185">Reference proteome</keyword>
<feature type="domain" description="Flagellar basal body rod protein N-terminal" evidence="6">
    <location>
        <begin position="5"/>
        <end position="24"/>
    </location>
</feature>
<dbReference type="EMBL" id="JANDBC010000002">
    <property type="protein sequence ID" value="MCP9291901.1"/>
    <property type="molecule type" value="Genomic_DNA"/>
</dbReference>
<keyword evidence="4" id="KW-0975">Bacterial flagellum</keyword>
<protein>
    <recommendedName>
        <fullName evidence="3">Flagellar basal body rod protein FlgB</fullName>
    </recommendedName>
</protein>
<reference evidence="7" key="1">
    <citation type="submission" date="2022-06" db="EMBL/GenBank/DDBJ databases">
        <title>Gracilimonas sp. CAU 1638 isolated from sea sediment.</title>
        <authorList>
            <person name="Kim W."/>
        </authorList>
    </citation>
    <scope>NUCLEOTIDE SEQUENCE</scope>
    <source>
        <strain evidence="7">CAU 1638</strain>
    </source>
</reference>
<gene>
    <name evidence="7" type="ORF">NM125_09975</name>
</gene>
<keyword evidence="7" id="KW-0282">Flagellum</keyword>
<dbReference type="Pfam" id="PF00460">
    <property type="entry name" value="Flg_bb_rod"/>
    <property type="match status" value="1"/>
</dbReference>
<dbReference type="InterPro" id="IPR006300">
    <property type="entry name" value="FlgB"/>
</dbReference>
<keyword evidence="7" id="KW-0966">Cell projection</keyword>
<accession>A0A9X2L3Z1</accession>
<organism evidence="7 8">
    <name type="scientific">Gracilimonas sediminicola</name>
    <dbReference type="NCBI Taxonomy" id="2952158"/>
    <lineage>
        <taxon>Bacteria</taxon>
        <taxon>Pseudomonadati</taxon>
        <taxon>Balneolota</taxon>
        <taxon>Balneolia</taxon>
        <taxon>Balneolales</taxon>
        <taxon>Balneolaceae</taxon>
        <taxon>Gracilimonas</taxon>
    </lineage>
</organism>
<evidence type="ECO:0000256" key="5">
    <source>
        <dbReference type="ARBA" id="ARBA00024934"/>
    </source>
</evidence>
<dbReference type="PIRSF" id="PIRSF002889">
    <property type="entry name" value="Rod_FlgB"/>
    <property type="match status" value="1"/>
</dbReference>
<dbReference type="RefSeq" id="WP_255134775.1">
    <property type="nucleotide sequence ID" value="NZ_JANDBC010000002.1"/>
</dbReference>
<comment type="function">
    <text evidence="5">Structural component of flagellum, the bacterial motility apparatus. Part of the rod structure of flagellar basal body.</text>
</comment>
<sequence>MDTYSLRQKVTASNIANADTPNYKRHEVLFEEELQQAQLDEGISGMKAVSPSIVQTEESVVLEDEMIEMADTQIRVQMVTRSLRHHFSLLKSGITGINR</sequence>
<proteinExistence type="inferred from homology"/>
<comment type="similarity">
    <text evidence="2">Belongs to the flagella basal body rod proteins family.</text>
</comment>
<dbReference type="Proteomes" id="UP001139125">
    <property type="component" value="Unassembled WGS sequence"/>
</dbReference>
<name>A0A9X2L3Z1_9BACT</name>
<dbReference type="InterPro" id="IPR001444">
    <property type="entry name" value="Flag_bb_rod_N"/>
</dbReference>
<keyword evidence="7" id="KW-0969">Cilium</keyword>
<dbReference type="GO" id="GO:0071973">
    <property type="term" value="P:bacterial-type flagellum-dependent cell motility"/>
    <property type="evidence" value="ECO:0007669"/>
    <property type="project" value="InterPro"/>
</dbReference>
<comment type="subcellular location">
    <subcellularLocation>
        <location evidence="1">Bacterial flagellum basal body</location>
    </subcellularLocation>
</comment>
<evidence type="ECO:0000256" key="2">
    <source>
        <dbReference type="ARBA" id="ARBA00009677"/>
    </source>
</evidence>
<evidence type="ECO:0000256" key="4">
    <source>
        <dbReference type="ARBA" id="ARBA00023143"/>
    </source>
</evidence>
<evidence type="ECO:0000259" key="6">
    <source>
        <dbReference type="Pfam" id="PF00460"/>
    </source>
</evidence>
<dbReference type="AlphaFoldDB" id="A0A9X2L3Z1"/>
<comment type="caution">
    <text evidence="7">The sequence shown here is derived from an EMBL/GenBank/DDBJ whole genome shotgun (WGS) entry which is preliminary data.</text>
</comment>
<evidence type="ECO:0000256" key="3">
    <source>
        <dbReference type="ARBA" id="ARBA00014376"/>
    </source>
</evidence>
<evidence type="ECO:0000313" key="7">
    <source>
        <dbReference type="EMBL" id="MCP9291901.1"/>
    </source>
</evidence>
<evidence type="ECO:0000256" key="1">
    <source>
        <dbReference type="ARBA" id="ARBA00004117"/>
    </source>
</evidence>